<sequence>MASVIQVHESSTKTRIPALLINITLRVPARGDVETHKVALGAVIESDGFYLPLSKVTVRDPLSNCSHLRRGLVQFCVAQIIASTAGMGLSQANQLFDAETYYTLATYFFDIIDPLGGDTKTVFAALLLIKELFSHDTLNVTDARPDVLALTLRRLFIVALLLAQELSRERTNCRATRVWAQSLGYTSSSENLTTMLQLFFDALGSRTGGTNILHDEHNWDALSQASRRYDIYSLDESLGRERNAVHAALLHDMRSVDFGYRARYPGSGRDQWNQQAAILAILNSILDVD</sequence>
<accession>A0A0D7BT01</accession>
<organism evidence="1 2">
    <name type="scientific">Cylindrobasidium torrendii FP15055 ss-10</name>
    <dbReference type="NCBI Taxonomy" id="1314674"/>
    <lineage>
        <taxon>Eukaryota</taxon>
        <taxon>Fungi</taxon>
        <taxon>Dikarya</taxon>
        <taxon>Basidiomycota</taxon>
        <taxon>Agaricomycotina</taxon>
        <taxon>Agaricomycetes</taxon>
        <taxon>Agaricomycetidae</taxon>
        <taxon>Agaricales</taxon>
        <taxon>Marasmiineae</taxon>
        <taxon>Physalacriaceae</taxon>
        <taxon>Cylindrobasidium</taxon>
    </lineage>
</organism>
<evidence type="ECO:0000313" key="2">
    <source>
        <dbReference type="Proteomes" id="UP000054007"/>
    </source>
</evidence>
<dbReference type="AlphaFoldDB" id="A0A0D7BT01"/>
<name>A0A0D7BT01_9AGAR</name>
<proteinExistence type="predicted"/>
<dbReference type="Proteomes" id="UP000054007">
    <property type="component" value="Unassembled WGS sequence"/>
</dbReference>
<protein>
    <submittedName>
        <fullName evidence="1">Uncharacterized protein</fullName>
    </submittedName>
</protein>
<evidence type="ECO:0000313" key="1">
    <source>
        <dbReference type="EMBL" id="KIY72716.1"/>
    </source>
</evidence>
<keyword evidence="2" id="KW-1185">Reference proteome</keyword>
<reference evidence="1 2" key="1">
    <citation type="journal article" date="2015" name="Fungal Genet. Biol.">
        <title>Evolution of novel wood decay mechanisms in Agaricales revealed by the genome sequences of Fistulina hepatica and Cylindrobasidium torrendii.</title>
        <authorList>
            <person name="Floudas D."/>
            <person name="Held B.W."/>
            <person name="Riley R."/>
            <person name="Nagy L.G."/>
            <person name="Koehler G."/>
            <person name="Ransdell A.S."/>
            <person name="Younus H."/>
            <person name="Chow J."/>
            <person name="Chiniquy J."/>
            <person name="Lipzen A."/>
            <person name="Tritt A."/>
            <person name="Sun H."/>
            <person name="Haridas S."/>
            <person name="LaButti K."/>
            <person name="Ohm R.A."/>
            <person name="Kues U."/>
            <person name="Blanchette R.A."/>
            <person name="Grigoriev I.V."/>
            <person name="Minto R.E."/>
            <person name="Hibbett D.S."/>
        </authorList>
    </citation>
    <scope>NUCLEOTIDE SEQUENCE [LARGE SCALE GENOMIC DNA]</scope>
    <source>
        <strain evidence="1 2">FP15055 ss-10</strain>
    </source>
</reference>
<gene>
    <name evidence="1" type="ORF">CYLTODRAFT_449681</name>
</gene>
<dbReference type="EMBL" id="KN880441">
    <property type="protein sequence ID" value="KIY72716.1"/>
    <property type="molecule type" value="Genomic_DNA"/>
</dbReference>